<organism evidence="2 3">
    <name type="scientific">Caballeronia calidae</name>
    <dbReference type="NCBI Taxonomy" id="1777139"/>
    <lineage>
        <taxon>Bacteria</taxon>
        <taxon>Pseudomonadati</taxon>
        <taxon>Pseudomonadota</taxon>
        <taxon>Betaproteobacteria</taxon>
        <taxon>Burkholderiales</taxon>
        <taxon>Burkholderiaceae</taxon>
        <taxon>Caballeronia</taxon>
    </lineage>
</organism>
<evidence type="ECO:0000313" key="3">
    <source>
        <dbReference type="Proteomes" id="UP000071859"/>
    </source>
</evidence>
<accession>A0A158EFX7</accession>
<dbReference type="InterPro" id="IPR022753">
    <property type="entry name" value="T4SS_pilus_biogen_PilP"/>
</dbReference>
<reference evidence="2" key="1">
    <citation type="submission" date="2016-01" db="EMBL/GenBank/DDBJ databases">
        <authorList>
            <person name="Peeters C."/>
        </authorList>
    </citation>
    <scope>NUCLEOTIDE SEQUENCE</scope>
    <source>
        <strain evidence="2">LMG 29321</strain>
    </source>
</reference>
<protein>
    <submittedName>
        <fullName evidence="2">Type IV pilus biogenesis</fullName>
    </submittedName>
</protein>
<evidence type="ECO:0000313" key="2">
    <source>
        <dbReference type="EMBL" id="SAL05775.1"/>
    </source>
</evidence>
<gene>
    <name evidence="2" type="ORF">AWB78_07694</name>
</gene>
<keyword evidence="3" id="KW-1185">Reference proteome</keyword>
<dbReference type="RefSeq" id="WP_232478038.1">
    <property type="nucleotide sequence ID" value="NZ_FCOX02000090.1"/>
</dbReference>
<evidence type="ECO:0000256" key="1">
    <source>
        <dbReference type="SAM" id="SignalP"/>
    </source>
</evidence>
<proteinExistence type="predicted"/>
<dbReference type="Proteomes" id="UP000071859">
    <property type="component" value="Unassembled WGS sequence"/>
</dbReference>
<sequence length="186" mass="18787">MNRYVMALVVIATMPVVSFASAAQSVPTPTSSSSERSASEAVIAASGAAAYAADPSDSDDLGSLQKAAELWKKRAEIAKYKADAKAAAARGDTSLTTPLPAFAQTGSLQGLPPMASPPAGIGASTGHPVLVRIGGADGHFDARLDVSGHTVDVSVGDSLDGGWTVASITASSVKLVRGRQVLLLKV</sequence>
<keyword evidence="1" id="KW-0732">Signal</keyword>
<dbReference type="EMBL" id="FCOX02000090">
    <property type="protein sequence ID" value="SAL05775.1"/>
    <property type="molecule type" value="Genomic_DNA"/>
</dbReference>
<dbReference type="NCBIfam" id="TIGR03021">
    <property type="entry name" value="pilP_fam"/>
    <property type="match status" value="1"/>
</dbReference>
<feature type="chain" id="PRO_5007625143" evidence="1">
    <location>
        <begin position="23"/>
        <end position="186"/>
    </location>
</feature>
<feature type="signal peptide" evidence="1">
    <location>
        <begin position="1"/>
        <end position="22"/>
    </location>
</feature>
<name>A0A158EFX7_9BURK</name>
<dbReference type="AlphaFoldDB" id="A0A158EFX7"/>
<comment type="caution">
    <text evidence="2">The sequence shown here is derived from an EMBL/GenBank/DDBJ whole genome shotgun (WGS) entry which is preliminary data.</text>
</comment>